<evidence type="ECO:0000313" key="2">
    <source>
        <dbReference type="EMBL" id="GAA2610392.1"/>
    </source>
</evidence>
<protein>
    <submittedName>
        <fullName evidence="2">DUF58 domain-containing protein</fullName>
    </submittedName>
</protein>
<gene>
    <name evidence="2" type="ORF">GCM10010411_50990</name>
</gene>
<name>A0ABN3Q0Y2_9ACTN</name>
<dbReference type="InterPro" id="IPR002881">
    <property type="entry name" value="DUF58"/>
</dbReference>
<dbReference type="PANTHER" id="PTHR33608">
    <property type="entry name" value="BLL2464 PROTEIN"/>
    <property type="match status" value="1"/>
</dbReference>
<accession>A0ABN3Q0Y2</accession>
<dbReference type="SUPFAM" id="SSF53300">
    <property type="entry name" value="vWA-like"/>
    <property type="match status" value="1"/>
</dbReference>
<dbReference type="InterPro" id="IPR036465">
    <property type="entry name" value="vWFA_dom_sf"/>
</dbReference>
<organism evidence="2 3">
    <name type="scientific">Actinomadura fulvescens</name>
    <dbReference type="NCBI Taxonomy" id="46160"/>
    <lineage>
        <taxon>Bacteria</taxon>
        <taxon>Bacillati</taxon>
        <taxon>Actinomycetota</taxon>
        <taxon>Actinomycetes</taxon>
        <taxon>Streptosporangiales</taxon>
        <taxon>Thermomonosporaceae</taxon>
        <taxon>Actinomadura</taxon>
    </lineage>
</organism>
<dbReference type="RefSeq" id="WP_410557515.1">
    <property type="nucleotide sequence ID" value="NZ_BAAATD010000007.1"/>
</dbReference>
<dbReference type="EMBL" id="BAAATD010000007">
    <property type="protein sequence ID" value="GAA2610392.1"/>
    <property type="molecule type" value="Genomic_DNA"/>
</dbReference>
<proteinExistence type="predicted"/>
<feature type="domain" description="DUF58" evidence="1">
    <location>
        <begin position="48"/>
        <end position="266"/>
    </location>
</feature>
<reference evidence="2 3" key="1">
    <citation type="journal article" date="2019" name="Int. J. Syst. Evol. Microbiol.">
        <title>The Global Catalogue of Microorganisms (GCM) 10K type strain sequencing project: providing services to taxonomists for standard genome sequencing and annotation.</title>
        <authorList>
            <consortium name="The Broad Institute Genomics Platform"/>
            <consortium name="The Broad Institute Genome Sequencing Center for Infectious Disease"/>
            <person name="Wu L."/>
            <person name="Ma J."/>
        </authorList>
    </citation>
    <scope>NUCLEOTIDE SEQUENCE [LARGE SCALE GENOMIC DNA]</scope>
    <source>
        <strain evidence="2 3">JCM 6833</strain>
    </source>
</reference>
<dbReference type="PANTHER" id="PTHR33608:SF6">
    <property type="entry name" value="BLL2464 PROTEIN"/>
    <property type="match status" value="1"/>
</dbReference>
<dbReference type="Pfam" id="PF01882">
    <property type="entry name" value="DUF58"/>
    <property type="match status" value="1"/>
</dbReference>
<dbReference type="Proteomes" id="UP001501509">
    <property type="component" value="Unassembled WGS sequence"/>
</dbReference>
<comment type="caution">
    <text evidence="2">The sequence shown here is derived from an EMBL/GenBank/DDBJ whole genome shotgun (WGS) entry which is preliminary data.</text>
</comment>
<keyword evidence="3" id="KW-1185">Reference proteome</keyword>
<evidence type="ECO:0000259" key="1">
    <source>
        <dbReference type="Pfam" id="PF01882"/>
    </source>
</evidence>
<sequence>MTTPDLRELAPHQALRRLELIIMRRLDGLLQGEHLGLLPGPGTETAEGREYRPGDDVRTMDWSLTARTTVPHVRDRVADRELETWVLVDATASMDFGTGRVEKRDLAVYAVAAVAYLTERSGNRVGAQIMHGGGLRHVPARTGRPHLLGLLRSLLEVPRSRPGGHGAPSLGAGADLLLRTTARRRGLAVVVSDFLETVESWERPLRLLARHHQVLAVEVVDPRELSLPDVGLLTVVDPETGRRREIPTASRRLRERYAVAAAGQRAAISAALRRSGAAHLRLHTDGDWLRDIVRHVLTQRRLASVPHPPPGGAA</sequence>
<evidence type="ECO:0000313" key="3">
    <source>
        <dbReference type="Proteomes" id="UP001501509"/>
    </source>
</evidence>